<feature type="signal peptide" evidence="1">
    <location>
        <begin position="1"/>
        <end position="26"/>
    </location>
</feature>
<evidence type="ECO:0008006" key="4">
    <source>
        <dbReference type="Google" id="ProtNLM"/>
    </source>
</evidence>
<evidence type="ECO:0000256" key="1">
    <source>
        <dbReference type="SAM" id="SignalP"/>
    </source>
</evidence>
<sequence length="321" mass="35673">MKVQKKVIFAILAVMFLVLSGCSSNSQNQDEQKQISKAPSKFEIVQAKTINMKTIQGIGYPGNDNALYIAADKGLKIYKDSKWFETTTNLHNYMGFQPIETGFLASGHPQKGTSLKDPLGIVESTDKGKTLKNIAFYGQNNFHFISSSFSGNEIYILNEQQDKNLNYGVNYSKDNGQTWKKSTLKNFNSDSLGMIAVHPKNGDIMAMATRTGVFYSEDNGNTMRLTAGPFMVTALTFDGDRILYSSVVENNTILLNTVDPKTGQQGNITIPFLDQDNPITYLAVNQKNANQIAFTTYKNDLYQSLDGGKNWNTLLKDGKIE</sequence>
<comment type="caution">
    <text evidence="2">The sequence shown here is derived from an EMBL/GenBank/DDBJ whole genome shotgun (WGS) entry which is preliminary data.</text>
</comment>
<name>A0ABT0W5E7_9BACI</name>
<dbReference type="PROSITE" id="PS51257">
    <property type="entry name" value="PROKAR_LIPOPROTEIN"/>
    <property type="match status" value="1"/>
</dbReference>
<dbReference type="SUPFAM" id="SSF110296">
    <property type="entry name" value="Oligoxyloglucan reducing end-specific cellobiohydrolase"/>
    <property type="match status" value="1"/>
</dbReference>
<evidence type="ECO:0000313" key="3">
    <source>
        <dbReference type="Proteomes" id="UP001523262"/>
    </source>
</evidence>
<dbReference type="Gene3D" id="2.130.10.10">
    <property type="entry name" value="YVTN repeat-like/Quinoprotein amine dehydrogenase"/>
    <property type="match status" value="1"/>
</dbReference>
<organism evidence="2 3">
    <name type="scientific">Neobacillus pocheonensis</name>
    <dbReference type="NCBI Taxonomy" id="363869"/>
    <lineage>
        <taxon>Bacteria</taxon>
        <taxon>Bacillati</taxon>
        <taxon>Bacillota</taxon>
        <taxon>Bacilli</taxon>
        <taxon>Bacillales</taxon>
        <taxon>Bacillaceae</taxon>
        <taxon>Neobacillus</taxon>
    </lineage>
</organism>
<dbReference type="NCBIfam" id="NF045728">
    <property type="entry name" value="glycosyl_F510_1955"/>
    <property type="match status" value="1"/>
</dbReference>
<keyword evidence="3" id="KW-1185">Reference proteome</keyword>
<dbReference type="EMBL" id="JAMQCR010000001">
    <property type="protein sequence ID" value="MCM2531570.1"/>
    <property type="molecule type" value="Genomic_DNA"/>
</dbReference>
<dbReference type="CDD" id="cd15482">
    <property type="entry name" value="Sialidase_non-viral"/>
    <property type="match status" value="1"/>
</dbReference>
<protein>
    <recommendedName>
        <fullName evidence="4">Sortilin N-terminal domain-containing protein</fullName>
    </recommendedName>
</protein>
<dbReference type="InterPro" id="IPR054817">
    <property type="entry name" value="Glycosyl_F510_1955-like"/>
</dbReference>
<gene>
    <name evidence="2" type="ORF">NDK43_03110</name>
</gene>
<feature type="chain" id="PRO_5046784689" description="Sortilin N-terminal domain-containing protein" evidence="1">
    <location>
        <begin position="27"/>
        <end position="321"/>
    </location>
</feature>
<reference evidence="2 3" key="1">
    <citation type="submission" date="2022-06" db="EMBL/GenBank/DDBJ databases">
        <authorList>
            <person name="Jeon C.O."/>
        </authorList>
    </citation>
    <scope>NUCLEOTIDE SEQUENCE [LARGE SCALE GENOMIC DNA]</scope>
    <source>
        <strain evidence="2 3">KCTC 13943</strain>
    </source>
</reference>
<evidence type="ECO:0000313" key="2">
    <source>
        <dbReference type="EMBL" id="MCM2531570.1"/>
    </source>
</evidence>
<accession>A0ABT0W5E7</accession>
<proteinExistence type="predicted"/>
<keyword evidence="1" id="KW-0732">Signal</keyword>
<dbReference type="InterPro" id="IPR015943">
    <property type="entry name" value="WD40/YVTN_repeat-like_dom_sf"/>
</dbReference>
<dbReference type="Proteomes" id="UP001523262">
    <property type="component" value="Unassembled WGS sequence"/>
</dbReference>